<sequence>MYNSTNRHYIPGGLNLWIVFNSIHYGIIGIRLVGGRFRWGSKHNHGNNQGQI</sequence>
<proteinExistence type="predicted"/>
<protein>
    <submittedName>
        <fullName evidence="2">Uncharacterized protein</fullName>
    </submittedName>
</protein>
<organism evidence="2">
    <name type="scientific">marine sediment metagenome</name>
    <dbReference type="NCBI Taxonomy" id="412755"/>
    <lineage>
        <taxon>unclassified sequences</taxon>
        <taxon>metagenomes</taxon>
        <taxon>ecological metagenomes</taxon>
    </lineage>
</organism>
<keyword evidence="1" id="KW-0812">Transmembrane</keyword>
<accession>X1BC37</accession>
<evidence type="ECO:0000313" key="2">
    <source>
        <dbReference type="EMBL" id="GAG93469.1"/>
    </source>
</evidence>
<reference evidence="2" key="1">
    <citation type="journal article" date="2014" name="Front. Microbiol.">
        <title>High frequency of phylogenetically diverse reductive dehalogenase-homologous genes in deep subseafloor sedimentary metagenomes.</title>
        <authorList>
            <person name="Kawai M."/>
            <person name="Futagami T."/>
            <person name="Toyoda A."/>
            <person name="Takaki Y."/>
            <person name="Nishi S."/>
            <person name="Hori S."/>
            <person name="Arai W."/>
            <person name="Tsubouchi T."/>
            <person name="Morono Y."/>
            <person name="Uchiyama I."/>
            <person name="Ito T."/>
            <person name="Fujiyama A."/>
            <person name="Inagaki F."/>
            <person name="Takami H."/>
        </authorList>
    </citation>
    <scope>NUCLEOTIDE SEQUENCE</scope>
    <source>
        <strain evidence="2">Expedition CK06-06</strain>
    </source>
</reference>
<comment type="caution">
    <text evidence="2">The sequence shown here is derived from an EMBL/GenBank/DDBJ whole genome shotgun (WGS) entry which is preliminary data.</text>
</comment>
<name>X1BC37_9ZZZZ</name>
<evidence type="ECO:0000256" key="1">
    <source>
        <dbReference type="SAM" id="Phobius"/>
    </source>
</evidence>
<feature type="transmembrane region" description="Helical" evidence="1">
    <location>
        <begin position="14"/>
        <end position="33"/>
    </location>
</feature>
<gene>
    <name evidence="2" type="ORF">S01H4_42762</name>
</gene>
<keyword evidence="1" id="KW-0472">Membrane</keyword>
<dbReference type="AlphaFoldDB" id="X1BC37"/>
<dbReference type="EMBL" id="BART01023518">
    <property type="protein sequence ID" value="GAG93469.1"/>
    <property type="molecule type" value="Genomic_DNA"/>
</dbReference>
<keyword evidence="1" id="KW-1133">Transmembrane helix</keyword>